<organism evidence="1 2">
    <name type="scientific">Candidatus Faecivivens stercoravium</name>
    <dbReference type="NCBI Taxonomy" id="2840803"/>
    <lineage>
        <taxon>Bacteria</taxon>
        <taxon>Bacillati</taxon>
        <taxon>Bacillota</taxon>
        <taxon>Clostridia</taxon>
        <taxon>Eubacteriales</taxon>
        <taxon>Oscillospiraceae</taxon>
        <taxon>Oscillospiraceae incertae sedis</taxon>
        <taxon>Candidatus Faecivivens</taxon>
    </lineage>
</organism>
<dbReference type="EMBL" id="DVHA01000169">
    <property type="protein sequence ID" value="HIR60963.1"/>
    <property type="molecule type" value="Genomic_DNA"/>
</dbReference>
<name>A0A9D1DXX3_9FIRM</name>
<accession>A0A9D1DXX3</accession>
<sequence>MELQVIPHKSIGPLSLGQTQEEVQEALKGLYVSLTGQTPEFVRENAESQQPSAPDAVPSETVRELMERYGLQVPSNPAVLPVSRPIHRIEMIEERYSDTLSFRYTCGLFWFQAAYRDNRAAEISVDRLVREQMPVMLCGFDLFKTPADELIPALKEKSPCVCGTKDEELGYEYQFDALGLRFWREDTFHPKLLKDENYVREMAAVLEDQKRFRYFDTVTIY</sequence>
<proteinExistence type="predicted"/>
<protein>
    <submittedName>
        <fullName evidence="1">Uncharacterized protein</fullName>
    </submittedName>
</protein>
<dbReference type="Proteomes" id="UP000824241">
    <property type="component" value="Unassembled WGS sequence"/>
</dbReference>
<dbReference type="AlphaFoldDB" id="A0A9D1DXX3"/>
<reference evidence="1" key="1">
    <citation type="submission" date="2020-10" db="EMBL/GenBank/DDBJ databases">
        <authorList>
            <person name="Gilroy R."/>
        </authorList>
    </citation>
    <scope>NUCLEOTIDE SEQUENCE</scope>
    <source>
        <strain evidence="1">CHK189-12415</strain>
    </source>
</reference>
<gene>
    <name evidence="1" type="ORF">IAB37_05240</name>
</gene>
<evidence type="ECO:0000313" key="1">
    <source>
        <dbReference type="EMBL" id="HIR60963.1"/>
    </source>
</evidence>
<reference evidence="1" key="2">
    <citation type="journal article" date="2021" name="PeerJ">
        <title>Extensive microbial diversity within the chicken gut microbiome revealed by metagenomics and culture.</title>
        <authorList>
            <person name="Gilroy R."/>
            <person name="Ravi A."/>
            <person name="Getino M."/>
            <person name="Pursley I."/>
            <person name="Horton D.L."/>
            <person name="Alikhan N.F."/>
            <person name="Baker D."/>
            <person name="Gharbi K."/>
            <person name="Hall N."/>
            <person name="Watson M."/>
            <person name="Adriaenssens E.M."/>
            <person name="Foster-Nyarko E."/>
            <person name="Jarju S."/>
            <person name="Secka A."/>
            <person name="Antonio M."/>
            <person name="Oren A."/>
            <person name="Chaudhuri R.R."/>
            <person name="La Ragione R."/>
            <person name="Hildebrand F."/>
            <person name="Pallen M.J."/>
        </authorList>
    </citation>
    <scope>NUCLEOTIDE SEQUENCE</scope>
    <source>
        <strain evidence="1">CHK189-12415</strain>
    </source>
</reference>
<evidence type="ECO:0000313" key="2">
    <source>
        <dbReference type="Proteomes" id="UP000824241"/>
    </source>
</evidence>
<comment type="caution">
    <text evidence="1">The sequence shown here is derived from an EMBL/GenBank/DDBJ whole genome shotgun (WGS) entry which is preliminary data.</text>
</comment>